<dbReference type="PANTHER" id="PTHR35038">
    <property type="entry name" value="DISSIMILATORY SULFITE REDUCTASE SIRA"/>
    <property type="match status" value="1"/>
</dbReference>
<feature type="repeat" description="TPR" evidence="2">
    <location>
        <begin position="643"/>
        <end position="676"/>
    </location>
</feature>
<evidence type="ECO:0000256" key="3">
    <source>
        <dbReference type="SAM" id="SignalP"/>
    </source>
</evidence>
<dbReference type="Proteomes" id="UP001157133">
    <property type="component" value="Unassembled WGS sequence"/>
</dbReference>
<keyword evidence="1 3" id="KW-0732">Signal</keyword>
<feature type="domain" description="Cytochrome c-552/4" evidence="5">
    <location>
        <begin position="35"/>
        <end position="61"/>
    </location>
</feature>
<dbReference type="PROSITE" id="PS50005">
    <property type="entry name" value="TPR"/>
    <property type="match status" value="2"/>
</dbReference>
<evidence type="ECO:0000256" key="1">
    <source>
        <dbReference type="ARBA" id="ARBA00022729"/>
    </source>
</evidence>
<evidence type="ECO:0008006" key="8">
    <source>
        <dbReference type="Google" id="ProtNLM"/>
    </source>
</evidence>
<reference evidence="6 7" key="1">
    <citation type="submission" date="2023-03" db="EMBL/GenBank/DDBJ databases">
        <title>Draft genome sequence of Thalassotalea eurytherma JCM 18482T.</title>
        <authorList>
            <person name="Sawabe T."/>
        </authorList>
    </citation>
    <scope>NUCLEOTIDE SEQUENCE [LARGE SCALE GENOMIC DNA]</scope>
    <source>
        <strain evidence="6 7">JCM 18482</strain>
    </source>
</reference>
<organism evidence="6 7">
    <name type="scientific">Thalassotalea eurytherma</name>
    <dbReference type="NCBI Taxonomy" id="1144278"/>
    <lineage>
        <taxon>Bacteria</taxon>
        <taxon>Pseudomonadati</taxon>
        <taxon>Pseudomonadota</taxon>
        <taxon>Gammaproteobacteria</taxon>
        <taxon>Alteromonadales</taxon>
        <taxon>Colwelliaceae</taxon>
        <taxon>Thalassotalea</taxon>
    </lineage>
</organism>
<dbReference type="InterPro" id="IPR023155">
    <property type="entry name" value="Cyt_c-552/4"/>
</dbReference>
<feature type="domain" description="Cytochrome c-552/4" evidence="5">
    <location>
        <begin position="165"/>
        <end position="205"/>
    </location>
</feature>
<accession>A0ABQ6H6C1</accession>
<keyword evidence="7" id="KW-1185">Reference proteome</keyword>
<gene>
    <name evidence="6" type="ORF">theurythT_18190</name>
</gene>
<keyword evidence="2" id="KW-0802">TPR repeat</keyword>
<dbReference type="InterPro" id="IPR010177">
    <property type="entry name" value="Paired_CXXCH_1"/>
</dbReference>
<dbReference type="InterPro" id="IPR019734">
    <property type="entry name" value="TPR_rpt"/>
</dbReference>
<feature type="domain" description="Doubled CXXCH motif" evidence="4">
    <location>
        <begin position="317"/>
        <end position="347"/>
    </location>
</feature>
<dbReference type="Pfam" id="PF09699">
    <property type="entry name" value="Paired_CXXCH_1"/>
    <property type="match status" value="1"/>
</dbReference>
<dbReference type="InterPro" id="IPR051829">
    <property type="entry name" value="Multiheme_Cytochr_ET"/>
</dbReference>
<name>A0ABQ6H6C1_9GAMM</name>
<dbReference type="InterPro" id="IPR011990">
    <property type="entry name" value="TPR-like_helical_dom_sf"/>
</dbReference>
<dbReference type="RefSeq" id="WP_284207723.1">
    <property type="nucleotide sequence ID" value="NZ_BSSU01000008.1"/>
</dbReference>
<dbReference type="Pfam" id="PF13181">
    <property type="entry name" value="TPR_8"/>
    <property type="match status" value="1"/>
</dbReference>
<evidence type="ECO:0000313" key="7">
    <source>
        <dbReference type="Proteomes" id="UP001157133"/>
    </source>
</evidence>
<evidence type="ECO:0000313" key="6">
    <source>
        <dbReference type="EMBL" id="GLX82367.1"/>
    </source>
</evidence>
<feature type="chain" id="PRO_5047087141" description="Tetratricopeptide repeat protein" evidence="3">
    <location>
        <begin position="28"/>
        <end position="758"/>
    </location>
</feature>
<dbReference type="Gene3D" id="1.25.40.10">
    <property type="entry name" value="Tetratricopeptide repeat domain"/>
    <property type="match status" value="1"/>
</dbReference>
<evidence type="ECO:0000259" key="5">
    <source>
        <dbReference type="Pfam" id="PF13435"/>
    </source>
</evidence>
<dbReference type="Pfam" id="PF13435">
    <property type="entry name" value="Cytochrome_C554"/>
    <property type="match status" value="2"/>
</dbReference>
<dbReference type="Gene3D" id="1.10.1130.10">
    <property type="entry name" value="Flavocytochrome C3, Chain A"/>
    <property type="match status" value="2"/>
</dbReference>
<dbReference type="Pfam" id="PF13432">
    <property type="entry name" value="TPR_16"/>
    <property type="match status" value="2"/>
</dbReference>
<evidence type="ECO:0000256" key="2">
    <source>
        <dbReference type="PROSITE-ProRule" id="PRU00339"/>
    </source>
</evidence>
<feature type="repeat" description="TPR" evidence="2">
    <location>
        <begin position="575"/>
        <end position="608"/>
    </location>
</feature>
<dbReference type="CDD" id="cd08168">
    <property type="entry name" value="Cytochrom_C3"/>
    <property type="match status" value="1"/>
</dbReference>
<comment type="caution">
    <text evidence="6">The sequence shown here is derived from an EMBL/GenBank/DDBJ whole genome shotgun (WGS) entry which is preliminary data.</text>
</comment>
<feature type="signal peptide" evidence="3">
    <location>
        <begin position="1"/>
        <end position="27"/>
    </location>
</feature>
<dbReference type="SUPFAM" id="SSF48695">
    <property type="entry name" value="Multiheme cytochromes"/>
    <property type="match status" value="1"/>
</dbReference>
<protein>
    <recommendedName>
        <fullName evidence="8">Tetratricopeptide repeat protein</fullName>
    </recommendedName>
</protein>
<dbReference type="PANTHER" id="PTHR35038:SF8">
    <property type="entry name" value="C-TYPE POLYHEME CYTOCHROME OMCC"/>
    <property type="match status" value="1"/>
</dbReference>
<dbReference type="InterPro" id="IPR036280">
    <property type="entry name" value="Multihaem_cyt_sf"/>
</dbReference>
<proteinExistence type="predicted"/>
<dbReference type="EMBL" id="BSSU01000008">
    <property type="protein sequence ID" value="GLX82367.1"/>
    <property type="molecule type" value="Genomic_DNA"/>
</dbReference>
<sequence>MNLVTHIKLLIVTTLLTLACFSFSADATEKNKDLTCIDCHENQANAWKDSHHFHAMATIDTPTNLGDFTQGSINLEGGEVHFYKEGNKYFVNMPNVDSKPIKIELTHTFGYEPLQQFMFDAGKGKYQFIPYAWDSRPAKDGGQRWHNLYPNSDPSQEFHWTQMGQNWNQNCADCHSTNFKKGFELETMSYESTYDAINVSCTACHQGTEEHLKWTKNPVTEAKHFGFSRSIAAKHPIFTENAEGRLVPVDRAKGSHQVETCAQCHSRRAQLSDHKEEGEYFDHYLPALLDAHLYYPDGQIYDEVYVYGSFTQSKMYKEGVTCTNCHDPHSTQLKLPGNVTCTQCHSAPKYDAPKHTNHAVGSEGAQCVNCHLPSTRYMGVDDRRDHSFKVPRPDLSVNLGVPNACQNCHEDVSNIKHAKQVSAWFPLSKYRQNPNENFAYTFAQMDGGDIQATPKLVEIAENPDTVSMVKASAISRVNGARNNEKLITFIGNQLKSDDPLVVIAAVRATQQLTPINRTLKLLPVLNHKNVAVRMSVGRALAANLADPTFKGERREKVQRAVDEYIAAQDYQADRGTAQTNVGQIYAMMGAFDKAEAAFKQSIQVEPIFMPAYIYLADKYRQQQKEHEAEQVLLDAIAVNPKSSDIYYQLALAKVRQKDRGKAIEYFDLAIAANDQSPRLFYTRAVLHQENKNLLAAKQDYAAAYKLHQRNPDYLYRLIILLVELKEYDSAIYHAQKLGQLMPNNPQVNQLIEQINAMK</sequence>
<dbReference type="SUPFAM" id="SSF48452">
    <property type="entry name" value="TPR-like"/>
    <property type="match status" value="1"/>
</dbReference>
<dbReference type="SMART" id="SM00028">
    <property type="entry name" value="TPR"/>
    <property type="match status" value="5"/>
</dbReference>
<evidence type="ECO:0000259" key="4">
    <source>
        <dbReference type="Pfam" id="PF09699"/>
    </source>
</evidence>